<name>J5QYE3_TRIAS</name>
<evidence type="ECO:0000256" key="3">
    <source>
        <dbReference type="SAM" id="SignalP"/>
    </source>
</evidence>
<organism evidence="5 6">
    <name type="scientific">Trichosporon asahii var. asahii (strain ATCC 90039 / CBS 2479 / JCM 2466 / KCTC 7840 / NBRC 103889/ NCYC 2677 / UAMH 7654)</name>
    <name type="common">Yeast</name>
    <dbReference type="NCBI Taxonomy" id="1186058"/>
    <lineage>
        <taxon>Eukaryota</taxon>
        <taxon>Fungi</taxon>
        <taxon>Dikarya</taxon>
        <taxon>Basidiomycota</taxon>
        <taxon>Agaricomycotina</taxon>
        <taxon>Tremellomycetes</taxon>
        <taxon>Trichosporonales</taxon>
        <taxon>Trichosporonaceae</taxon>
        <taxon>Trichosporon</taxon>
    </lineage>
</organism>
<keyword evidence="1 3" id="KW-0732">Signal</keyword>
<feature type="domain" description="Alginate lyase" evidence="4">
    <location>
        <begin position="89"/>
        <end position="308"/>
    </location>
</feature>
<dbReference type="GO" id="GO:0016829">
    <property type="term" value="F:lyase activity"/>
    <property type="evidence" value="ECO:0007669"/>
    <property type="project" value="UniProtKB-KW"/>
</dbReference>
<evidence type="ECO:0000313" key="6">
    <source>
        <dbReference type="Proteomes" id="UP000002748"/>
    </source>
</evidence>
<accession>J5QYE3</accession>
<dbReference type="Proteomes" id="UP000002748">
    <property type="component" value="Unassembled WGS sequence"/>
</dbReference>
<dbReference type="VEuPathDB" id="FungiDB:A1Q1_01114"/>
<dbReference type="OrthoDB" id="63533at2759"/>
<evidence type="ECO:0000256" key="2">
    <source>
        <dbReference type="ARBA" id="ARBA00023239"/>
    </source>
</evidence>
<dbReference type="InterPro" id="IPR008397">
    <property type="entry name" value="Alginate_lyase_dom"/>
</dbReference>
<dbReference type="KEGG" id="tasa:A1Q1_01114"/>
<dbReference type="Pfam" id="PF05426">
    <property type="entry name" value="Alginate_lyase"/>
    <property type="match status" value="1"/>
</dbReference>
<feature type="chain" id="PRO_5003785437" description="Alginate lyase domain-containing protein" evidence="3">
    <location>
        <begin position="20"/>
        <end position="371"/>
    </location>
</feature>
<dbReference type="RefSeq" id="XP_014180870.1">
    <property type="nucleotide sequence ID" value="XM_014325395.1"/>
</dbReference>
<keyword evidence="2" id="KW-0456">Lyase</keyword>
<reference evidence="5 6" key="1">
    <citation type="journal article" date="2012" name="Eukaryot. Cell">
        <title>Draft genome sequence of CBS 2479, the standard type strain of Trichosporon asahii.</title>
        <authorList>
            <person name="Yang R.Y."/>
            <person name="Li H.T."/>
            <person name="Zhu H."/>
            <person name="Zhou G.P."/>
            <person name="Wang M."/>
            <person name="Wang L."/>
        </authorList>
    </citation>
    <scope>NUCLEOTIDE SEQUENCE [LARGE SCALE GENOMIC DNA]</scope>
    <source>
        <strain evidence="6">ATCC 90039 / CBS 2479 / JCM 2466 / KCTC 7840 / NCYC 2677 / UAMH 7654</strain>
    </source>
</reference>
<comment type="caution">
    <text evidence="5">The sequence shown here is derived from an EMBL/GenBank/DDBJ whole genome shotgun (WGS) entry which is preliminary data.</text>
</comment>
<protein>
    <recommendedName>
        <fullName evidence="4">Alginate lyase domain-containing protein</fullName>
    </recommendedName>
</protein>
<dbReference type="Gene3D" id="1.50.10.100">
    <property type="entry name" value="Chondroitin AC/alginate lyase"/>
    <property type="match status" value="1"/>
</dbReference>
<dbReference type="EMBL" id="ALBS01000158">
    <property type="protein sequence ID" value="EJT49758.1"/>
    <property type="molecule type" value="Genomic_DNA"/>
</dbReference>
<evidence type="ECO:0000256" key="1">
    <source>
        <dbReference type="ARBA" id="ARBA00022729"/>
    </source>
</evidence>
<dbReference type="GO" id="GO:0042597">
    <property type="term" value="C:periplasmic space"/>
    <property type="evidence" value="ECO:0007669"/>
    <property type="project" value="InterPro"/>
</dbReference>
<feature type="signal peptide" evidence="3">
    <location>
        <begin position="1"/>
        <end position="19"/>
    </location>
</feature>
<dbReference type="GeneID" id="25984628"/>
<dbReference type="InterPro" id="IPR008929">
    <property type="entry name" value="Chondroitin_lyas"/>
</dbReference>
<dbReference type="SUPFAM" id="SSF48230">
    <property type="entry name" value="Chondroitin AC/alginate lyase"/>
    <property type="match status" value="1"/>
</dbReference>
<evidence type="ECO:0000259" key="4">
    <source>
        <dbReference type="Pfam" id="PF05426"/>
    </source>
</evidence>
<dbReference type="AlphaFoldDB" id="J5QYE3"/>
<proteinExistence type="predicted"/>
<gene>
    <name evidence="5" type="ORF">A1Q1_01114</name>
</gene>
<evidence type="ECO:0000313" key="5">
    <source>
        <dbReference type="EMBL" id="EJT49758.1"/>
    </source>
</evidence>
<dbReference type="HOGENOM" id="CLU_031144_0_0_1"/>
<sequence>MRLPLLLLSTLGLLYSAEAAPPPHAGRPLQRPRPGTSVFEPKRMVKTAREVSKGRHDGELHELLSHADPYLSKGPWTVTSKTMDVPDGTRVYFLSLAWWHTDKPEYRKKCGEVLRTWFIDEKTKMTPHLLHSQIVKCKNTGRSIGIIDFAQQYTDVIDAVALLDITHDDAWSDADSEAFKNWNRQYLDWLKNSNFGKEELAAKNNHGTFAAMQIAAIAAWLGDIGTARSQLEAQRDLIPQRIAADGSQPQEIVRPTSYHYSTFTLVAWLRMVAIGQRVGVDLWGYTGPNGESIPKAVEYIIPAAKGGEWPHEELHMKRFAAYGIVHFAADMGMRSAQEALPSLETAPTGAFWNLGPAVQQLDSILLDQVQV</sequence>